<organism evidence="3 4">
    <name type="scientific">Geodermatophilus maliterrae</name>
    <dbReference type="NCBI Taxonomy" id="3162531"/>
    <lineage>
        <taxon>Bacteria</taxon>
        <taxon>Bacillati</taxon>
        <taxon>Actinomycetota</taxon>
        <taxon>Actinomycetes</taxon>
        <taxon>Geodermatophilales</taxon>
        <taxon>Geodermatophilaceae</taxon>
        <taxon>Geodermatophilus</taxon>
    </lineage>
</organism>
<dbReference type="Proteomes" id="UP001560045">
    <property type="component" value="Unassembled WGS sequence"/>
</dbReference>
<keyword evidence="2" id="KW-1133">Transmembrane helix</keyword>
<protein>
    <recommendedName>
        <fullName evidence="5">PH domain-containing protein</fullName>
    </recommendedName>
</protein>
<feature type="transmembrane region" description="Helical" evidence="2">
    <location>
        <begin position="43"/>
        <end position="64"/>
    </location>
</feature>
<keyword evidence="2" id="KW-0812">Transmembrane</keyword>
<proteinExistence type="predicted"/>
<evidence type="ECO:0000256" key="2">
    <source>
        <dbReference type="SAM" id="Phobius"/>
    </source>
</evidence>
<reference evidence="3 4" key="1">
    <citation type="submission" date="2024-06" db="EMBL/GenBank/DDBJ databases">
        <title>Draft genome sequence of Geodermatophilus badlandi, a novel member of the Geodermatophilaceae isolated from badland sedimentary rocks in the Red desert, Wyoming, USA.</title>
        <authorList>
            <person name="Ben Tekaya S."/>
            <person name="Nouioui I."/>
            <person name="Flores G.M."/>
            <person name="Shaal M.N."/>
            <person name="Bredoire F."/>
            <person name="Basile F."/>
            <person name="Van Diepen L."/>
            <person name="Ward N.L."/>
        </authorList>
    </citation>
    <scope>NUCLEOTIDE SEQUENCE [LARGE SCALE GENOMIC DNA]</scope>
    <source>
        <strain evidence="3 4">WL48A</strain>
    </source>
</reference>
<keyword evidence="2" id="KW-0472">Membrane</keyword>
<name>A0ABV3XAD5_9ACTN</name>
<comment type="caution">
    <text evidence="3">The sequence shown here is derived from an EMBL/GenBank/DDBJ whole genome shotgun (WGS) entry which is preliminary data.</text>
</comment>
<sequence>MTAGYVEPGGSWRPLRLAAAVLAVLLALDAVLPWPGVPPLLGGLVVVAVLGVTASVCSAARRVWTVRVDPRGPDGALSVGRERVPLADVDAAHLRAVRGGTAGVDAGAPVLGGGWSVPRGRTGLPLRLADGRTVLVPTRDPAALSTALLDAVAESAVPESATSQPADPDTPGSRPGTRGTLRP</sequence>
<gene>
    <name evidence="3" type="ORF">ABQ292_03900</name>
</gene>
<accession>A0ABV3XAD5</accession>
<keyword evidence="4" id="KW-1185">Reference proteome</keyword>
<dbReference type="EMBL" id="JBFNXQ010000007">
    <property type="protein sequence ID" value="MEX5717510.1"/>
    <property type="molecule type" value="Genomic_DNA"/>
</dbReference>
<evidence type="ECO:0000256" key="1">
    <source>
        <dbReference type="SAM" id="MobiDB-lite"/>
    </source>
</evidence>
<dbReference type="RefSeq" id="WP_369203415.1">
    <property type="nucleotide sequence ID" value="NZ_JBFNXQ010000007.1"/>
</dbReference>
<feature type="region of interest" description="Disordered" evidence="1">
    <location>
        <begin position="155"/>
        <end position="183"/>
    </location>
</feature>
<evidence type="ECO:0000313" key="4">
    <source>
        <dbReference type="Proteomes" id="UP001560045"/>
    </source>
</evidence>
<evidence type="ECO:0000313" key="3">
    <source>
        <dbReference type="EMBL" id="MEX5717510.1"/>
    </source>
</evidence>
<evidence type="ECO:0008006" key="5">
    <source>
        <dbReference type="Google" id="ProtNLM"/>
    </source>
</evidence>